<accession>A0A3B0YUG4</accession>
<dbReference type="InterPro" id="IPR038766">
    <property type="entry name" value="Membrane_comp_ABC_pdt"/>
</dbReference>
<evidence type="ECO:0000256" key="2">
    <source>
        <dbReference type="ARBA" id="ARBA00022475"/>
    </source>
</evidence>
<keyword evidence="3 6" id="KW-0812">Transmembrane</keyword>
<feature type="transmembrane region" description="Helical" evidence="6">
    <location>
        <begin position="693"/>
        <end position="713"/>
    </location>
</feature>
<feature type="domain" description="ABC3 transporter permease C-terminal" evidence="7">
    <location>
        <begin position="697"/>
        <end position="810"/>
    </location>
</feature>
<evidence type="ECO:0000256" key="5">
    <source>
        <dbReference type="ARBA" id="ARBA00023136"/>
    </source>
</evidence>
<evidence type="ECO:0000313" key="8">
    <source>
        <dbReference type="EMBL" id="VAW84585.1"/>
    </source>
</evidence>
<feature type="transmembrane region" description="Helical" evidence="6">
    <location>
        <begin position="780"/>
        <end position="802"/>
    </location>
</feature>
<comment type="subcellular location">
    <subcellularLocation>
        <location evidence="1">Cell membrane</location>
        <topology evidence="1">Multi-pass membrane protein</topology>
    </subcellularLocation>
</comment>
<keyword evidence="5 6" id="KW-0472">Membrane</keyword>
<feature type="transmembrane region" description="Helical" evidence="6">
    <location>
        <begin position="288"/>
        <end position="314"/>
    </location>
</feature>
<sequence length="816" mass="89489">MLLRDWRSGEVRALLVAVVVAVTCVTSVGFFTDRIQHALELQANELLGADLLVSSTRPINNLEMPDTLTSAETLQFPSMAMSADRHQLVSVKAVSEAYPLRGQLRISQSLFGADQRAAGIPERGEVWVDAQLLTALSLVVGDDIQLGKSQFTITAVVRVEPDRAAGSRFSIAPRLLLNYADVESTALVTLASRVRYNKLYAGAEQQIRQFRTYIEANLTQGQQLQGINDAQPAVRAAVDTGARFLGLAALVSVLLAAVAVAMATRRYVHRHLDECAILRCLGSRQDTIFWLFCSQMIILGGLASIVGVFIGYLAQSLLIQLIESVNTLSLPASSTGPAVVGLLTGMATILGFALPPLMRLREVSTVRVFRRELGDLPLDTLGMYAIGALFLSALVIYQAGEWSMGFMVVGGFIIALAVFAIFAKCILLLVGLLVNKVGVTWRFGMKNIVRRGYASIVQVVAFGIGFMVLLMLFIVKDDLLTEWMNSLPADMSNRFLINIQKEQVQPVTAAISATEANTPSIYPMVRARLTAIDNQAVDQDARRSERAKHLLQREFNMSWGTALPTGNRITKGNWWNEGDLTGKQFSVESGLAKTLNIKLGSTLTFNVGGEAVTATVSNLREVDWDSFNVNFYIIASPETLKDPPVNYITSFYLPDKEHQVLNDLVKRFPNITVIDVSALITQVRTIIDRVSQVVEYVFFFTLLSGLVVLYTAFSSTQDERIRETAVLRTLGVYRHQIMKGLLVEYLVLGWVAGVVAVTIASIAGYILADKIFQMTYYFSWELWVAGMLAGMCGVGLAGYLGIRSVLATPPVQSLRS</sequence>
<dbReference type="PANTHER" id="PTHR30287:SF1">
    <property type="entry name" value="INNER MEMBRANE PROTEIN"/>
    <property type="match status" value="1"/>
</dbReference>
<dbReference type="Pfam" id="PF02687">
    <property type="entry name" value="FtsX"/>
    <property type="match status" value="2"/>
</dbReference>
<keyword evidence="4 6" id="KW-1133">Transmembrane helix</keyword>
<evidence type="ECO:0000256" key="6">
    <source>
        <dbReference type="SAM" id="Phobius"/>
    </source>
</evidence>
<gene>
    <name evidence="8" type="ORF">MNBD_GAMMA16-531</name>
</gene>
<organism evidence="8">
    <name type="scientific">hydrothermal vent metagenome</name>
    <dbReference type="NCBI Taxonomy" id="652676"/>
    <lineage>
        <taxon>unclassified sequences</taxon>
        <taxon>metagenomes</taxon>
        <taxon>ecological metagenomes</taxon>
    </lineage>
</organism>
<feature type="transmembrane region" description="Helical" evidence="6">
    <location>
        <begin position="244"/>
        <end position="263"/>
    </location>
</feature>
<dbReference type="EMBL" id="UOFO01000048">
    <property type="protein sequence ID" value="VAW84585.1"/>
    <property type="molecule type" value="Genomic_DNA"/>
</dbReference>
<feature type="domain" description="ABC3 transporter permease C-terminal" evidence="7">
    <location>
        <begin position="247"/>
        <end position="362"/>
    </location>
</feature>
<feature type="transmembrane region" description="Helical" evidence="6">
    <location>
        <begin position="12"/>
        <end position="31"/>
    </location>
</feature>
<dbReference type="GO" id="GO:0005886">
    <property type="term" value="C:plasma membrane"/>
    <property type="evidence" value="ECO:0007669"/>
    <property type="project" value="UniProtKB-SubCell"/>
</dbReference>
<evidence type="ECO:0000259" key="7">
    <source>
        <dbReference type="Pfam" id="PF02687"/>
    </source>
</evidence>
<dbReference type="InterPro" id="IPR003838">
    <property type="entry name" value="ABC3_permease_C"/>
</dbReference>
<feature type="transmembrane region" description="Helical" evidence="6">
    <location>
        <begin position="455"/>
        <end position="475"/>
    </location>
</feature>
<name>A0A3B0YUG4_9ZZZZ</name>
<evidence type="ECO:0000256" key="3">
    <source>
        <dbReference type="ARBA" id="ARBA00022692"/>
    </source>
</evidence>
<dbReference type="AlphaFoldDB" id="A0A3B0YUG4"/>
<feature type="transmembrane region" description="Helical" evidence="6">
    <location>
        <begin position="745"/>
        <end position="768"/>
    </location>
</feature>
<evidence type="ECO:0000256" key="4">
    <source>
        <dbReference type="ARBA" id="ARBA00022989"/>
    </source>
</evidence>
<dbReference type="PANTHER" id="PTHR30287">
    <property type="entry name" value="MEMBRANE COMPONENT OF PREDICTED ABC SUPERFAMILY METABOLITE UPTAKE TRANSPORTER"/>
    <property type="match status" value="1"/>
</dbReference>
<keyword evidence="2" id="KW-1003">Cell membrane</keyword>
<reference evidence="8" key="1">
    <citation type="submission" date="2018-06" db="EMBL/GenBank/DDBJ databases">
        <authorList>
            <person name="Zhirakovskaya E."/>
        </authorList>
    </citation>
    <scope>NUCLEOTIDE SEQUENCE</scope>
</reference>
<proteinExistence type="predicted"/>
<feature type="transmembrane region" description="Helical" evidence="6">
    <location>
        <begin position="334"/>
        <end position="357"/>
    </location>
</feature>
<feature type="transmembrane region" description="Helical" evidence="6">
    <location>
        <begin position="378"/>
        <end position="400"/>
    </location>
</feature>
<feature type="transmembrane region" description="Helical" evidence="6">
    <location>
        <begin position="406"/>
        <end position="434"/>
    </location>
</feature>
<protein>
    <submittedName>
        <fullName evidence="8">ABC transporter, fused permease protein</fullName>
    </submittedName>
</protein>
<evidence type="ECO:0000256" key="1">
    <source>
        <dbReference type="ARBA" id="ARBA00004651"/>
    </source>
</evidence>